<dbReference type="GO" id="GO:0005758">
    <property type="term" value="C:mitochondrial intermembrane space"/>
    <property type="evidence" value="ECO:0007669"/>
    <property type="project" value="InterPro"/>
</dbReference>
<keyword evidence="3" id="KW-1185">Reference proteome</keyword>
<dbReference type="PANTHER" id="PTHR11158">
    <property type="entry name" value="MSF1/PX19 RELATED"/>
    <property type="match status" value="1"/>
</dbReference>
<sequence length="189" mass="21456">MKFIKSVHTFDYEWSLVSAAQWQKYPNDHCPHVQHVDVLNRTVDPETGILTTERLITVKQNVPRLLLKIMGAEETQYVREISTIDPKAKTFTLTSQNLSLCNIMKCNEEISYTVSPEDPEKTQFTQQATMSVGSFLSRWESTIEDFSIKRFQQNAQVGREGFLNVLERFVVMAEAAKQGPSATNPAPGN</sequence>
<dbReference type="PROSITE" id="PS50904">
    <property type="entry name" value="PRELI_MSF1"/>
    <property type="match status" value="1"/>
</dbReference>
<evidence type="ECO:0000313" key="2">
    <source>
        <dbReference type="EMBL" id="CEP17152.1"/>
    </source>
</evidence>
<dbReference type="InterPro" id="IPR006797">
    <property type="entry name" value="PRELI/MSF1_dom"/>
</dbReference>
<dbReference type="EMBL" id="LN733615">
    <property type="protein sequence ID" value="CEP17152.1"/>
    <property type="molecule type" value="Genomic_DNA"/>
</dbReference>
<proteinExistence type="predicted"/>
<evidence type="ECO:0000259" key="1">
    <source>
        <dbReference type="PROSITE" id="PS50904"/>
    </source>
</evidence>
<feature type="domain" description="PRELI/MSF1" evidence="1">
    <location>
        <begin position="1"/>
        <end position="174"/>
    </location>
</feature>
<dbReference type="OrthoDB" id="407630at2759"/>
<reference evidence="2 3" key="1">
    <citation type="submission" date="2014-09" db="EMBL/GenBank/DDBJ databases">
        <authorList>
            <person name="Ellenberger Sabrina"/>
        </authorList>
    </citation>
    <scope>NUCLEOTIDE SEQUENCE [LARGE SCALE GENOMIC DNA]</scope>
    <source>
        <strain evidence="2 3">CBS 412.66</strain>
    </source>
</reference>
<protein>
    <recommendedName>
        <fullName evidence="1">PRELI/MSF1 domain-containing protein</fullName>
    </recommendedName>
</protein>
<accession>A0A0B7NIB5</accession>
<dbReference type="AlphaFoldDB" id="A0A0B7NIB5"/>
<dbReference type="Pfam" id="PF04707">
    <property type="entry name" value="PRELI"/>
    <property type="match status" value="1"/>
</dbReference>
<dbReference type="Proteomes" id="UP000054107">
    <property type="component" value="Unassembled WGS sequence"/>
</dbReference>
<dbReference type="InterPro" id="IPR037365">
    <property type="entry name" value="Slowmo/Ups"/>
</dbReference>
<dbReference type="STRING" id="35722.A0A0B7NIB5"/>
<evidence type="ECO:0000313" key="3">
    <source>
        <dbReference type="Proteomes" id="UP000054107"/>
    </source>
</evidence>
<name>A0A0B7NIB5_9FUNG</name>
<gene>
    <name evidence="2" type="primary">PARPA_11445.1 scaffold 44122</name>
</gene>
<organism evidence="2 3">
    <name type="scientific">Parasitella parasitica</name>
    <dbReference type="NCBI Taxonomy" id="35722"/>
    <lineage>
        <taxon>Eukaryota</taxon>
        <taxon>Fungi</taxon>
        <taxon>Fungi incertae sedis</taxon>
        <taxon>Mucoromycota</taxon>
        <taxon>Mucoromycotina</taxon>
        <taxon>Mucoromycetes</taxon>
        <taxon>Mucorales</taxon>
        <taxon>Mucorineae</taxon>
        <taxon>Mucoraceae</taxon>
        <taxon>Parasitella</taxon>
    </lineage>
</organism>